<evidence type="ECO:0000313" key="1">
    <source>
        <dbReference type="EMBL" id="MQY42865.1"/>
    </source>
</evidence>
<reference evidence="1 2" key="1">
    <citation type="submission" date="2019-10" db="EMBL/GenBank/DDBJ databases">
        <title>Epibacterium sp. nov., isolated from seawater.</title>
        <authorList>
            <person name="Zhang X."/>
            <person name="Li N."/>
        </authorList>
    </citation>
    <scope>NUCLEOTIDE SEQUENCE [LARGE SCALE GENOMIC DNA]</scope>
    <source>
        <strain evidence="1 2">SM1969</strain>
    </source>
</reference>
<dbReference type="EMBL" id="WIXK01000004">
    <property type="protein sequence ID" value="MQY42865.1"/>
    <property type="molecule type" value="Genomic_DNA"/>
</dbReference>
<protein>
    <recommendedName>
        <fullName evidence="3">DUF4259 domain-containing protein</fullName>
    </recommendedName>
</protein>
<name>A0A844ALN7_9RHOB</name>
<comment type="caution">
    <text evidence="1">The sequence shown here is derived from an EMBL/GenBank/DDBJ whole genome shotgun (WGS) entry which is preliminary data.</text>
</comment>
<evidence type="ECO:0008006" key="3">
    <source>
        <dbReference type="Google" id="ProtNLM"/>
    </source>
</evidence>
<dbReference type="AlphaFoldDB" id="A0A844ALN7"/>
<dbReference type="Proteomes" id="UP000436694">
    <property type="component" value="Unassembled WGS sequence"/>
</dbReference>
<keyword evidence="2" id="KW-1185">Reference proteome</keyword>
<proteinExistence type="predicted"/>
<organism evidence="1 2">
    <name type="scientific">Tritonibacter aquimaris</name>
    <dbReference type="NCBI Taxonomy" id="2663379"/>
    <lineage>
        <taxon>Bacteria</taxon>
        <taxon>Pseudomonadati</taxon>
        <taxon>Pseudomonadota</taxon>
        <taxon>Alphaproteobacteria</taxon>
        <taxon>Rhodobacterales</taxon>
        <taxon>Paracoccaceae</taxon>
        <taxon>Tritonibacter</taxon>
    </lineage>
</organism>
<accession>A0A844ALN7</accession>
<gene>
    <name evidence="1" type="ORF">GG681_09440</name>
</gene>
<dbReference type="RefSeq" id="WP_153547461.1">
    <property type="nucleotide sequence ID" value="NZ_WIXK01000004.1"/>
</dbReference>
<sequence length="232" mass="26656">MGTWGYKVGEDDVFRDVYDFFFDTYNQGASPEEASERVLEEMSGCFSDDDDQYEAYLALAFAQWETQYKDVGTIEEVERFISTGESLRNWSGRGGDETLLKRRRRALNSFLRKIKKPRRSKKRRVHIVPEFQEAILVDLIAPDNRKALTIQEIYMDGRFIHTSAMVMWSEGGGSIFHSDRSGLEICAEWLGSQNLQICFLNAGEEDLSFGIGNPNEAFFCGDRVKLVYKFSD</sequence>
<evidence type="ECO:0000313" key="2">
    <source>
        <dbReference type="Proteomes" id="UP000436694"/>
    </source>
</evidence>